<evidence type="ECO:0000259" key="7">
    <source>
        <dbReference type="PROSITE" id="PS50885"/>
    </source>
</evidence>
<evidence type="ECO:0000256" key="4">
    <source>
        <dbReference type="PROSITE-ProRule" id="PRU00284"/>
    </source>
</evidence>
<evidence type="ECO:0000259" key="6">
    <source>
        <dbReference type="PROSITE" id="PS50111"/>
    </source>
</evidence>
<dbReference type="PRINTS" id="PR00260">
    <property type="entry name" value="CHEMTRNSDUCR"/>
</dbReference>
<feature type="domain" description="Methyl-accepting transducer" evidence="6">
    <location>
        <begin position="261"/>
        <end position="497"/>
    </location>
</feature>
<dbReference type="CDD" id="cd06225">
    <property type="entry name" value="HAMP"/>
    <property type="match status" value="1"/>
</dbReference>
<dbReference type="InterPro" id="IPR004089">
    <property type="entry name" value="MCPsignal_dom"/>
</dbReference>
<proteinExistence type="inferred from homology"/>
<dbReference type="OrthoDB" id="49457at2"/>
<evidence type="ECO:0000256" key="3">
    <source>
        <dbReference type="ARBA" id="ARBA00029447"/>
    </source>
</evidence>
<dbReference type="FunFam" id="1.10.287.950:FF:000001">
    <property type="entry name" value="Methyl-accepting chemotaxis sensory transducer"/>
    <property type="match status" value="1"/>
</dbReference>
<dbReference type="GO" id="GO:0006935">
    <property type="term" value="P:chemotaxis"/>
    <property type="evidence" value="ECO:0007669"/>
    <property type="project" value="InterPro"/>
</dbReference>
<feature type="transmembrane region" description="Helical" evidence="5">
    <location>
        <begin position="180"/>
        <end position="198"/>
    </location>
</feature>
<dbReference type="CDD" id="cd11386">
    <property type="entry name" value="MCP_signal"/>
    <property type="match status" value="1"/>
</dbReference>
<dbReference type="PROSITE" id="PS50885">
    <property type="entry name" value="HAMP"/>
    <property type="match status" value="1"/>
</dbReference>
<dbReference type="InterPro" id="IPR004090">
    <property type="entry name" value="Chemotax_Me-accpt_rcpt"/>
</dbReference>
<keyword evidence="2 4" id="KW-0807">Transducer</keyword>
<comment type="subcellular location">
    <subcellularLocation>
        <location evidence="1">Membrane</location>
    </subcellularLocation>
</comment>
<reference evidence="8 9" key="1">
    <citation type="submission" date="2019-07" db="EMBL/GenBank/DDBJ databases">
        <title>Whole genome shotgun sequence of Pseudoalteromonas espejiana NBRC 102222.</title>
        <authorList>
            <person name="Hosoyama A."/>
            <person name="Uohara A."/>
            <person name="Ohji S."/>
            <person name="Ichikawa N."/>
        </authorList>
    </citation>
    <scope>NUCLEOTIDE SEQUENCE [LARGE SCALE GENOMIC DNA]</scope>
    <source>
        <strain evidence="8 9">NBRC 102222</strain>
    </source>
</reference>
<keyword evidence="9" id="KW-1185">Reference proteome</keyword>
<dbReference type="PROSITE" id="PS50111">
    <property type="entry name" value="CHEMOTAXIS_TRANSDUC_2"/>
    <property type="match status" value="1"/>
</dbReference>
<dbReference type="Pfam" id="PF00015">
    <property type="entry name" value="MCPsignal"/>
    <property type="match status" value="1"/>
</dbReference>
<evidence type="ECO:0000313" key="8">
    <source>
        <dbReference type="EMBL" id="GEK55169.1"/>
    </source>
</evidence>
<sequence length="533" mass="58913">MNLHSIRVKVSFPIVILGIAVLSLIIGYSYLINLQKNALDVQSTKFIKAVSLALSADRDLYQAKVAELNLVTHTKNVKKYQQEHTENAEQVTQRLAQYKSVLSDYPEVTTKLERFDSAYNEWFSASKAYMADKNNESKQSLSEQAFSELRTTLDKAGELAEQISEQEIARLSQTIATTRFTVISFVIVILLIASWFSYRIPKQLTNQINYLTSRINDIASGDGDLTGRINVRSNDEFSDLAREFNRFLDNLQQLIRDILEQSKELSDLGGELSQVANKNNVVNQSLGQASESIVSAVHEMSVASREVAGVAQQSSSEADNSLSLAEQGLTAVAHSSSRIVSLSQNMDQAMARSTELQQSSDNIAKVLEVIRAIAEQTNLLALNAAIEAARAGEYGRGFAVVADEVRTLATRTQESTNDIQQMIEHFATSVEQSIKAIDEGKHFADDAVGSFTQTNDVLNAMQNSSTKVNDMAMQTAQATEEQTTVADEISQNLSSLNDQTVQGAQLARSTEDVSRKMEQLTDELNRLVNRFKV</sequence>
<feature type="domain" description="HAMP" evidence="7">
    <location>
        <begin position="202"/>
        <end position="256"/>
    </location>
</feature>
<gene>
    <name evidence="8" type="ORF">PES01_20140</name>
</gene>
<dbReference type="SUPFAM" id="SSF58104">
    <property type="entry name" value="Methyl-accepting chemotaxis protein (MCP) signaling domain"/>
    <property type="match status" value="1"/>
</dbReference>
<dbReference type="GO" id="GO:0016020">
    <property type="term" value="C:membrane"/>
    <property type="evidence" value="ECO:0007669"/>
    <property type="project" value="UniProtKB-SubCell"/>
</dbReference>
<keyword evidence="5" id="KW-0472">Membrane</keyword>
<dbReference type="SMART" id="SM00283">
    <property type="entry name" value="MA"/>
    <property type="match status" value="1"/>
</dbReference>
<dbReference type="RefSeq" id="WP_089348877.1">
    <property type="nucleotide sequence ID" value="NZ_BJUM01000017.1"/>
</dbReference>
<dbReference type="GO" id="GO:0007165">
    <property type="term" value="P:signal transduction"/>
    <property type="evidence" value="ECO:0007669"/>
    <property type="project" value="UniProtKB-KW"/>
</dbReference>
<evidence type="ECO:0000313" key="9">
    <source>
        <dbReference type="Proteomes" id="UP000321419"/>
    </source>
</evidence>
<dbReference type="Pfam" id="PF00672">
    <property type="entry name" value="HAMP"/>
    <property type="match status" value="1"/>
</dbReference>
<dbReference type="PANTHER" id="PTHR32089:SF112">
    <property type="entry name" value="LYSOZYME-LIKE PROTEIN-RELATED"/>
    <property type="match status" value="1"/>
</dbReference>
<evidence type="ECO:0000256" key="1">
    <source>
        <dbReference type="ARBA" id="ARBA00004370"/>
    </source>
</evidence>
<dbReference type="EMBL" id="BJUM01000017">
    <property type="protein sequence ID" value="GEK55169.1"/>
    <property type="molecule type" value="Genomic_DNA"/>
</dbReference>
<feature type="transmembrane region" description="Helical" evidence="5">
    <location>
        <begin position="12"/>
        <end position="32"/>
    </location>
</feature>
<dbReference type="PANTHER" id="PTHR32089">
    <property type="entry name" value="METHYL-ACCEPTING CHEMOTAXIS PROTEIN MCPB"/>
    <property type="match status" value="1"/>
</dbReference>
<accession>A0A510XW45</accession>
<keyword evidence="5" id="KW-1133">Transmembrane helix</keyword>
<dbReference type="Gene3D" id="1.10.287.950">
    <property type="entry name" value="Methyl-accepting chemotaxis protein"/>
    <property type="match status" value="1"/>
</dbReference>
<name>A0A510XW45_9GAMM</name>
<dbReference type="SMART" id="SM00304">
    <property type="entry name" value="HAMP"/>
    <property type="match status" value="1"/>
</dbReference>
<protein>
    <submittedName>
        <fullName evidence="8">Chemotaxis transducer</fullName>
    </submittedName>
</protein>
<comment type="caution">
    <text evidence="8">The sequence shown here is derived from an EMBL/GenBank/DDBJ whole genome shotgun (WGS) entry which is preliminary data.</text>
</comment>
<dbReference type="GO" id="GO:0004888">
    <property type="term" value="F:transmembrane signaling receptor activity"/>
    <property type="evidence" value="ECO:0007669"/>
    <property type="project" value="InterPro"/>
</dbReference>
<dbReference type="AlphaFoldDB" id="A0A510XW45"/>
<dbReference type="Proteomes" id="UP000321419">
    <property type="component" value="Unassembled WGS sequence"/>
</dbReference>
<organism evidence="8 9">
    <name type="scientific">Pseudoalteromonas espejiana</name>
    <dbReference type="NCBI Taxonomy" id="28107"/>
    <lineage>
        <taxon>Bacteria</taxon>
        <taxon>Pseudomonadati</taxon>
        <taxon>Pseudomonadota</taxon>
        <taxon>Gammaproteobacteria</taxon>
        <taxon>Alteromonadales</taxon>
        <taxon>Pseudoalteromonadaceae</taxon>
        <taxon>Pseudoalteromonas</taxon>
    </lineage>
</organism>
<dbReference type="InterPro" id="IPR003660">
    <property type="entry name" value="HAMP_dom"/>
</dbReference>
<evidence type="ECO:0000256" key="2">
    <source>
        <dbReference type="ARBA" id="ARBA00023224"/>
    </source>
</evidence>
<evidence type="ECO:0000256" key="5">
    <source>
        <dbReference type="SAM" id="Phobius"/>
    </source>
</evidence>
<keyword evidence="5" id="KW-0812">Transmembrane</keyword>
<comment type="similarity">
    <text evidence="3">Belongs to the methyl-accepting chemotaxis (MCP) protein family.</text>
</comment>